<accession>A0A915HIV8</accession>
<keyword evidence="1" id="KW-1185">Reference proteome</keyword>
<name>A0A915HIV8_ROMCU</name>
<sequence>MTAIGRRTAMYNDGNQIVQTIGDPGTWSLGYPGKPWYFGYQGKPVFSCNGEFSRVKLTPPPANRQTSNGCCWGVTALFLTEAVDEDDEGFAGIGDFRFSSNKISPMTADEFFWRYSTDSFFLRGDIVEEIGQTNFFAKRTAKIKRLDNGITITCIAELQRKIGFFGVQPKTWISEESHVN</sequence>
<protein>
    <submittedName>
        <fullName evidence="2">Uncharacterized protein</fullName>
    </submittedName>
</protein>
<evidence type="ECO:0000313" key="1">
    <source>
        <dbReference type="Proteomes" id="UP000887565"/>
    </source>
</evidence>
<dbReference type="AlphaFoldDB" id="A0A915HIV8"/>
<evidence type="ECO:0000313" key="2">
    <source>
        <dbReference type="WBParaSite" id="nRc.2.0.1.t01261-RA"/>
    </source>
</evidence>
<dbReference type="Proteomes" id="UP000887565">
    <property type="component" value="Unplaced"/>
</dbReference>
<dbReference type="WBParaSite" id="nRc.2.0.1.t01261-RA">
    <property type="protein sequence ID" value="nRc.2.0.1.t01261-RA"/>
    <property type="gene ID" value="nRc.2.0.1.g01261"/>
</dbReference>
<proteinExistence type="predicted"/>
<reference evidence="2" key="1">
    <citation type="submission" date="2022-11" db="UniProtKB">
        <authorList>
            <consortium name="WormBaseParasite"/>
        </authorList>
    </citation>
    <scope>IDENTIFICATION</scope>
</reference>
<organism evidence="1 2">
    <name type="scientific">Romanomermis culicivorax</name>
    <name type="common">Nematode worm</name>
    <dbReference type="NCBI Taxonomy" id="13658"/>
    <lineage>
        <taxon>Eukaryota</taxon>
        <taxon>Metazoa</taxon>
        <taxon>Ecdysozoa</taxon>
        <taxon>Nematoda</taxon>
        <taxon>Enoplea</taxon>
        <taxon>Dorylaimia</taxon>
        <taxon>Mermithida</taxon>
        <taxon>Mermithoidea</taxon>
        <taxon>Mermithidae</taxon>
        <taxon>Romanomermis</taxon>
    </lineage>
</organism>